<dbReference type="EC" id="3.4.16.4" evidence="4"/>
<evidence type="ECO:0000259" key="9">
    <source>
        <dbReference type="PROSITE" id="PS51178"/>
    </source>
</evidence>
<sequence length="729" mass="80752">MEQKKSKKIIIRALVVLCVFFIGVSVVFSRFVYIQAEKEVQGQDLQTLLEARWSQKKIIEGKRGTIFDKNGEVLAEEIPSYTIIAILDEKYKNRVEDPEHTAVELSKVLEMDAATIEEYIVTGMENERVQVEFGPRAKYLSYETMKEIEALKLPGIVFREDPRRFYPKQSFASHILGYTEKDMSNARMGLESSLNEYLQEEDGSISYQKDGKNRRLVGAEDIIDPAKNGDNVYLTLDTRIQMVLEQTMNQVEEEFQPERIMAIVANAKTGEILGMSNRPTFNPNQYESISNYTNFTISSRFEPGSTMKIFTLAAAIEEGVFNGNDDYQSGEYIVDEWPIRDHFRGGWGRITFEEGLQRSSNVAFTILALEKLGEERFYNYLHAFGFGEPSGIDLPNEANSSIVRGSKSELATTAFGQGTAVTPIQQVQAATAIANGGKMMKPYIVDRIVSADTGETIIENNPEVAGEPISEETAEEVLELLETVVTSEVGTGRPYAIEGYHVAGKTGTAQIPNPEGGYLEGHGNSIFSFLGMAPAEDPEVIVYVAVDRPQLEEEEAGSTPVSMIFKAVMQQSLQYLNISPSETTGIADKEEKVVGEVVGQKTDDAVEVLKDEGYQVIVLGDGSQIKEQYPQGNTKAINGERILLKTDGEKFHLPDLSSWSLRQVYALKEMLQLDINIQGSGFVQSQSPEPGSVIDEDTKISVTLNTDTAGTDAGKKSAAAENDEDILMD</sequence>
<dbReference type="InterPro" id="IPR050515">
    <property type="entry name" value="Beta-lactam/transpept"/>
</dbReference>
<evidence type="ECO:0000256" key="2">
    <source>
        <dbReference type="ARBA" id="ARBA00004752"/>
    </source>
</evidence>
<evidence type="ECO:0000256" key="8">
    <source>
        <dbReference type="SAM" id="Phobius"/>
    </source>
</evidence>
<dbReference type="Pfam" id="PF03793">
    <property type="entry name" value="PASTA"/>
    <property type="match status" value="2"/>
</dbReference>
<dbReference type="GO" id="GO:0009002">
    <property type="term" value="F:serine-type D-Ala-D-Ala carboxypeptidase activity"/>
    <property type="evidence" value="ECO:0007669"/>
    <property type="project" value="UniProtKB-EC"/>
</dbReference>
<dbReference type="PANTHER" id="PTHR30627">
    <property type="entry name" value="PEPTIDOGLYCAN D,D-TRANSPEPTIDASE"/>
    <property type="match status" value="1"/>
</dbReference>
<name>A0A1H3MIN5_9BACI</name>
<keyword evidence="8" id="KW-1133">Transmembrane helix</keyword>
<dbReference type="CDD" id="cd06575">
    <property type="entry name" value="PASTA_Pbp2x-like_2"/>
    <property type="match status" value="1"/>
</dbReference>
<feature type="domain" description="PASTA" evidence="9">
    <location>
        <begin position="588"/>
        <end position="648"/>
    </location>
</feature>
<dbReference type="Gene3D" id="2.20.70.70">
    <property type="match status" value="1"/>
</dbReference>
<reference evidence="11" key="1">
    <citation type="submission" date="2016-10" db="EMBL/GenBank/DDBJ databases">
        <authorList>
            <person name="Varghese N."/>
            <person name="Submissions S."/>
        </authorList>
    </citation>
    <scope>NUCLEOTIDE SEQUENCE [LARGE SCALE GENOMIC DNA]</scope>
    <source>
        <strain evidence="11">SP</strain>
    </source>
</reference>
<evidence type="ECO:0000313" key="10">
    <source>
        <dbReference type="EMBL" id="SDY76238.1"/>
    </source>
</evidence>
<dbReference type="Gene3D" id="3.40.710.10">
    <property type="entry name" value="DD-peptidase/beta-lactamase superfamily"/>
    <property type="match status" value="1"/>
</dbReference>
<dbReference type="GO" id="GO:0009252">
    <property type="term" value="P:peptidoglycan biosynthetic process"/>
    <property type="evidence" value="ECO:0007669"/>
    <property type="project" value="UniProtKB-UniPathway"/>
</dbReference>
<evidence type="ECO:0000256" key="3">
    <source>
        <dbReference type="ARBA" id="ARBA00007171"/>
    </source>
</evidence>
<dbReference type="InterPro" id="IPR036138">
    <property type="entry name" value="PBP_dimer_sf"/>
</dbReference>
<dbReference type="Gene3D" id="3.30.70.2110">
    <property type="match status" value="1"/>
</dbReference>
<dbReference type="CDD" id="cd06576">
    <property type="entry name" value="PASTA_Pbp2x-like_1"/>
    <property type="match status" value="1"/>
</dbReference>
<dbReference type="STRING" id="1503961.SAMN05421736_103236"/>
<dbReference type="GO" id="GO:0071555">
    <property type="term" value="P:cell wall organization"/>
    <property type="evidence" value="ECO:0007669"/>
    <property type="project" value="TreeGrafter"/>
</dbReference>
<evidence type="ECO:0000256" key="1">
    <source>
        <dbReference type="ARBA" id="ARBA00004370"/>
    </source>
</evidence>
<evidence type="ECO:0000313" key="11">
    <source>
        <dbReference type="Proteomes" id="UP000198935"/>
    </source>
</evidence>
<dbReference type="EMBL" id="FNPI01000003">
    <property type="protein sequence ID" value="SDY76238.1"/>
    <property type="molecule type" value="Genomic_DNA"/>
</dbReference>
<dbReference type="GO" id="GO:0005886">
    <property type="term" value="C:plasma membrane"/>
    <property type="evidence" value="ECO:0007669"/>
    <property type="project" value="TreeGrafter"/>
</dbReference>
<feature type="domain" description="PASTA" evidence="9">
    <location>
        <begin position="649"/>
        <end position="706"/>
    </location>
</feature>
<accession>A0A1H3MIN5</accession>
<dbReference type="InterPro" id="IPR005311">
    <property type="entry name" value="PBP_dimer"/>
</dbReference>
<dbReference type="OrthoDB" id="9804124at2"/>
<dbReference type="SUPFAM" id="SSF54184">
    <property type="entry name" value="Penicillin-binding protein 2x (pbp-2x), c-terminal domain"/>
    <property type="match status" value="2"/>
</dbReference>
<dbReference type="SUPFAM" id="SSF56519">
    <property type="entry name" value="Penicillin binding protein dimerisation domain"/>
    <property type="match status" value="1"/>
</dbReference>
<feature type="region of interest" description="Disordered" evidence="7">
    <location>
        <begin position="704"/>
        <end position="729"/>
    </location>
</feature>
<comment type="catalytic activity">
    <reaction evidence="6">
        <text>Preferential cleavage: (Ac)2-L-Lys-D-Ala-|-D-Ala. Also transpeptidation of peptidyl-alanyl moieties that are N-acyl substituents of D-alanine.</text>
        <dbReference type="EC" id="3.4.16.4"/>
    </reaction>
</comment>
<dbReference type="PANTHER" id="PTHR30627:SF26">
    <property type="entry name" value="PENICILLIN-BINDING PROTEIN 2B"/>
    <property type="match status" value="1"/>
</dbReference>
<evidence type="ECO:0000256" key="4">
    <source>
        <dbReference type="ARBA" id="ARBA00012448"/>
    </source>
</evidence>
<organism evidence="10 11">
    <name type="scientific">Evansella caseinilytica</name>
    <dbReference type="NCBI Taxonomy" id="1503961"/>
    <lineage>
        <taxon>Bacteria</taxon>
        <taxon>Bacillati</taxon>
        <taxon>Bacillota</taxon>
        <taxon>Bacilli</taxon>
        <taxon>Bacillales</taxon>
        <taxon>Bacillaceae</taxon>
        <taxon>Evansella</taxon>
    </lineage>
</organism>
<comment type="similarity">
    <text evidence="3">Belongs to the transpeptidase family.</text>
</comment>
<dbReference type="PROSITE" id="PS51178">
    <property type="entry name" value="PASTA"/>
    <property type="match status" value="2"/>
</dbReference>
<feature type="transmembrane region" description="Helical" evidence="8">
    <location>
        <begin position="9"/>
        <end position="33"/>
    </location>
</feature>
<dbReference type="InterPro" id="IPR001460">
    <property type="entry name" value="PCN-bd_Tpept"/>
</dbReference>
<dbReference type="InterPro" id="IPR012338">
    <property type="entry name" value="Beta-lactam/transpept-like"/>
</dbReference>
<comment type="pathway">
    <text evidence="2">Cell wall biogenesis; peptidoglycan biosynthesis.</text>
</comment>
<evidence type="ECO:0000256" key="7">
    <source>
        <dbReference type="SAM" id="MobiDB-lite"/>
    </source>
</evidence>
<dbReference type="Gene3D" id="3.90.1310.10">
    <property type="entry name" value="Penicillin-binding protein 2a (Domain 2)"/>
    <property type="match status" value="1"/>
</dbReference>
<proteinExistence type="inferred from homology"/>
<comment type="subcellular location">
    <subcellularLocation>
        <location evidence="1">Membrane</location>
    </subcellularLocation>
</comment>
<evidence type="ECO:0000256" key="6">
    <source>
        <dbReference type="ARBA" id="ARBA00034000"/>
    </source>
</evidence>
<dbReference type="SUPFAM" id="SSF56601">
    <property type="entry name" value="beta-lactamase/transpeptidase-like"/>
    <property type="match status" value="1"/>
</dbReference>
<dbReference type="Pfam" id="PF03717">
    <property type="entry name" value="PBP_dimer"/>
    <property type="match status" value="1"/>
</dbReference>
<evidence type="ECO:0000256" key="5">
    <source>
        <dbReference type="ARBA" id="ARBA00023136"/>
    </source>
</evidence>
<dbReference type="UniPathway" id="UPA00219"/>
<dbReference type="SMART" id="SM00740">
    <property type="entry name" value="PASTA"/>
    <property type="match status" value="2"/>
</dbReference>
<protein>
    <recommendedName>
        <fullName evidence="4">serine-type D-Ala-D-Ala carboxypeptidase</fullName>
        <ecNumber evidence="4">3.4.16.4</ecNumber>
    </recommendedName>
</protein>
<dbReference type="Proteomes" id="UP000198935">
    <property type="component" value="Unassembled WGS sequence"/>
</dbReference>
<dbReference type="AlphaFoldDB" id="A0A1H3MIN5"/>
<keyword evidence="11" id="KW-1185">Reference proteome</keyword>
<dbReference type="Pfam" id="PF00905">
    <property type="entry name" value="Transpeptidase"/>
    <property type="match status" value="1"/>
</dbReference>
<dbReference type="GO" id="GO:0008658">
    <property type="term" value="F:penicillin binding"/>
    <property type="evidence" value="ECO:0007669"/>
    <property type="project" value="InterPro"/>
</dbReference>
<dbReference type="InterPro" id="IPR005543">
    <property type="entry name" value="PASTA_dom"/>
</dbReference>
<keyword evidence="5 8" id="KW-0472">Membrane</keyword>
<gene>
    <name evidence="10" type="ORF">SAMN05421736_103236</name>
</gene>
<keyword evidence="8" id="KW-0812">Transmembrane</keyword>